<dbReference type="AlphaFoldDB" id="A0A8S3EMG5"/>
<sequence>PRIYDEECAKAMLSNATIAALPSEREMSSGINNARRAITPTIPTAQLFEIPDLYSKTLSKNSFLVVDKMITRRQRILLFSSSEQLKMLFGAETILMDGTCSRWFPIKRGGPQGSSLTPSVFITYHSDMSDAFPMAMSFLFADDVAATMAGQMGIKYTDQCIDLEKRLASFFDNLEYYSVLSVQPINYKKTHAMWSARAVSYPNPMPILKCGWSSLINYTLLKIRQRMTLVNICKYAGVSSNEATNRPFACVFYMSEKSIPLSSVGRFYF</sequence>
<proteinExistence type="predicted"/>
<dbReference type="Proteomes" id="UP000681967">
    <property type="component" value="Unassembled WGS sequence"/>
</dbReference>
<comment type="caution">
    <text evidence="1">The sequence shown here is derived from an EMBL/GenBank/DDBJ whole genome shotgun (WGS) entry which is preliminary data.</text>
</comment>
<reference evidence="1" key="1">
    <citation type="submission" date="2021-02" db="EMBL/GenBank/DDBJ databases">
        <authorList>
            <person name="Nowell W R."/>
        </authorList>
    </citation>
    <scope>NUCLEOTIDE SEQUENCE</scope>
</reference>
<protein>
    <recommendedName>
        <fullName evidence="3">Reverse transcriptase domain-containing protein</fullName>
    </recommendedName>
</protein>
<gene>
    <name evidence="1" type="ORF">BYL167_LOCUS60118</name>
</gene>
<organism evidence="1 2">
    <name type="scientific">Rotaria magnacalcarata</name>
    <dbReference type="NCBI Taxonomy" id="392030"/>
    <lineage>
        <taxon>Eukaryota</taxon>
        <taxon>Metazoa</taxon>
        <taxon>Spiralia</taxon>
        <taxon>Gnathifera</taxon>
        <taxon>Rotifera</taxon>
        <taxon>Eurotatoria</taxon>
        <taxon>Bdelloidea</taxon>
        <taxon>Philodinida</taxon>
        <taxon>Philodinidae</taxon>
        <taxon>Rotaria</taxon>
    </lineage>
</organism>
<evidence type="ECO:0000313" key="2">
    <source>
        <dbReference type="Proteomes" id="UP000681967"/>
    </source>
</evidence>
<dbReference type="EMBL" id="CAJOBH010229897">
    <property type="protein sequence ID" value="CAF5067456.1"/>
    <property type="molecule type" value="Genomic_DNA"/>
</dbReference>
<feature type="non-terminal residue" evidence="1">
    <location>
        <position position="1"/>
    </location>
</feature>
<name>A0A8S3EMG5_9BILA</name>
<evidence type="ECO:0000313" key="1">
    <source>
        <dbReference type="EMBL" id="CAF5067456.1"/>
    </source>
</evidence>
<accession>A0A8S3EMG5</accession>
<evidence type="ECO:0008006" key="3">
    <source>
        <dbReference type="Google" id="ProtNLM"/>
    </source>
</evidence>